<organism evidence="1 2">
    <name type="scientific">Byssothecium circinans</name>
    <dbReference type="NCBI Taxonomy" id="147558"/>
    <lineage>
        <taxon>Eukaryota</taxon>
        <taxon>Fungi</taxon>
        <taxon>Dikarya</taxon>
        <taxon>Ascomycota</taxon>
        <taxon>Pezizomycotina</taxon>
        <taxon>Dothideomycetes</taxon>
        <taxon>Pleosporomycetidae</taxon>
        <taxon>Pleosporales</taxon>
        <taxon>Massarineae</taxon>
        <taxon>Massarinaceae</taxon>
        <taxon>Byssothecium</taxon>
    </lineage>
</organism>
<keyword evidence="2" id="KW-1185">Reference proteome</keyword>
<evidence type="ECO:0000313" key="2">
    <source>
        <dbReference type="Proteomes" id="UP000800035"/>
    </source>
</evidence>
<accession>A0A6A5UI60</accession>
<sequence>KNAKVALKFEEEKLGFMPFAFVCTADNRESREFGMKMIALLVATVCGGLRKRFFDNDKKKWMGWTLDNEMDLPPVGEPLNTDRQAYEGLMLSCWEEVGEMR</sequence>
<dbReference type="EMBL" id="ML976979">
    <property type="protein sequence ID" value="KAF1962596.1"/>
    <property type="molecule type" value="Genomic_DNA"/>
</dbReference>
<evidence type="ECO:0000313" key="1">
    <source>
        <dbReference type="EMBL" id="KAF1962596.1"/>
    </source>
</evidence>
<proteinExistence type="predicted"/>
<dbReference type="Proteomes" id="UP000800035">
    <property type="component" value="Unassembled WGS sequence"/>
</dbReference>
<gene>
    <name evidence="1" type="ORF">CC80DRAFT_364046</name>
</gene>
<dbReference type="AlphaFoldDB" id="A0A6A5UI60"/>
<reference evidence="1" key="1">
    <citation type="journal article" date="2020" name="Stud. Mycol.">
        <title>101 Dothideomycetes genomes: a test case for predicting lifestyles and emergence of pathogens.</title>
        <authorList>
            <person name="Haridas S."/>
            <person name="Albert R."/>
            <person name="Binder M."/>
            <person name="Bloem J."/>
            <person name="Labutti K."/>
            <person name="Salamov A."/>
            <person name="Andreopoulos B."/>
            <person name="Baker S."/>
            <person name="Barry K."/>
            <person name="Bills G."/>
            <person name="Bluhm B."/>
            <person name="Cannon C."/>
            <person name="Castanera R."/>
            <person name="Culley D."/>
            <person name="Daum C."/>
            <person name="Ezra D."/>
            <person name="Gonzalez J."/>
            <person name="Henrissat B."/>
            <person name="Kuo A."/>
            <person name="Liang C."/>
            <person name="Lipzen A."/>
            <person name="Lutzoni F."/>
            <person name="Magnuson J."/>
            <person name="Mondo S."/>
            <person name="Nolan M."/>
            <person name="Ohm R."/>
            <person name="Pangilinan J."/>
            <person name="Park H.-J."/>
            <person name="Ramirez L."/>
            <person name="Alfaro M."/>
            <person name="Sun H."/>
            <person name="Tritt A."/>
            <person name="Yoshinaga Y."/>
            <person name="Zwiers L.-H."/>
            <person name="Turgeon B."/>
            <person name="Goodwin S."/>
            <person name="Spatafora J."/>
            <person name="Crous P."/>
            <person name="Grigoriev I."/>
        </authorList>
    </citation>
    <scope>NUCLEOTIDE SEQUENCE</scope>
    <source>
        <strain evidence="1">CBS 675.92</strain>
    </source>
</reference>
<feature type="non-terminal residue" evidence="1">
    <location>
        <position position="1"/>
    </location>
</feature>
<name>A0A6A5UI60_9PLEO</name>
<feature type="non-terminal residue" evidence="1">
    <location>
        <position position="101"/>
    </location>
</feature>
<protein>
    <submittedName>
        <fullName evidence="1">Uncharacterized protein</fullName>
    </submittedName>
</protein>
<dbReference type="OrthoDB" id="10029320at2759"/>